<dbReference type="GO" id="GO:0016746">
    <property type="term" value="F:acyltransferase activity"/>
    <property type="evidence" value="ECO:0007669"/>
    <property type="project" value="UniProtKB-KW"/>
</dbReference>
<dbReference type="PANTHER" id="PTHR10434:SF55">
    <property type="entry name" value="POSSIBLE ACYLTRANSFERASE"/>
    <property type="match status" value="1"/>
</dbReference>
<dbReference type="Proteomes" id="UP001500618">
    <property type="component" value="Unassembled WGS sequence"/>
</dbReference>
<evidence type="ECO:0000313" key="4">
    <source>
        <dbReference type="EMBL" id="GAA1682740.1"/>
    </source>
</evidence>
<dbReference type="InterPro" id="IPR002123">
    <property type="entry name" value="Plipid/glycerol_acylTrfase"/>
</dbReference>
<evidence type="ECO:0000256" key="1">
    <source>
        <dbReference type="ARBA" id="ARBA00022679"/>
    </source>
</evidence>
<keyword evidence="5" id="KW-1185">Reference proteome</keyword>
<keyword evidence="1" id="KW-0808">Transferase</keyword>
<protein>
    <submittedName>
        <fullName evidence="4">Lysophospholipid acyltransferase family protein</fullName>
    </submittedName>
</protein>
<accession>A0ABP4T5K3</accession>
<evidence type="ECO:0000256" key="2">
    <source>
        <dbReference type="ARBA" id="ARBA00023315"/>
    </source>
</evidence>
<name>A0ABP4T5K3_9ACTN</name>
<dbReference type="SUPFAM" id="SSF69593">
    <property type="entry name" value="Glycerol-3-phosphate (1)-acyltransferase"/>
    <property type="match status" value="1"/>
</dbReference>
<keyword evidence="2 4" id="KW-0012">Acyltransferase</keyword>
<dbReference type="Pfam" id="PF01553">
    <property type="entry name" value="Acyltransferase"/>
    <property type="match status" value="1"/>
</dbReference>
<dbReference type="RefSeq" id="WP_344311299.1">
    <property type="nucleotide sequence ID" value="NZ_BAAANY010000010.1"/>
</dbReference>
<reference evidence="5" key="1">
    <citation type="journal article" date="2019" name="Int. J. Syst. Evol. Microbiol.">
        <title>The Global Catalogue of Microorganisms (GCM) 10K type strain sequencing project: providing services to taxonomists for standard genome sequencing and annotation.</title>
        <authorList>
            <consortium name="The Broad Institute Genomics Platform"/>
            <consortium name="The Broad Institute Genome Sequencing Center for Infectious Disease"/>
            <person name="Wu L."/>
            <person name="Ma J."/>
        </authorList>
    </citation>
    <scope>NUCLEOTIDE SEQUENCE [LARGE SCALE GENOMIC DNA]</scope>
    <source>
        <strain evidence="5">JCM 14718</strain>
    </source>
</reference>
<sequence length="242" mass="26655">MTRVRRGFWLGLAIAVLKPAILVMTRHEWRGQELIPPDGAVVVTNHISKIDPLVLGHFIVDLPRNPRFLAKDTLFHKPFIGMVFRGAHQIPVHRNSADAAKALAAAVDAVADGSLVLMHPEGTCTKDPDLWPMKGKTGAARLALLSGAPMIPVVQWGAQRIHHPVTGKFRPRWRTPVTVVVGEPIDLSEYADRPVTVELLDELTEKTMLRLREMLAEIRGVPAPTGPLFTLPKAGRKREATS</sequence>
<evidence type="ECO:0000313" key="5">
    <source>
        <dbReference type="Proteomes" id="UP001500618"/>
    </source>
</evidence>
<dbReference type="SMART" id="SM00563">
    <property type="entry name" value="PlsC"/>
    <property type="match status" value="1"/>
</dbReference>
<proteinExistence type="predicted"/>
<gene>
    <name evidence="4" type="ORF">GCM10009765_34890</name>
</gene>
<dbReference type="PANTHER" id="PTHR10434">
    <property type="entry name" value="1-ACYL-SN-GLYCEROL-3-PHOSPHATE ACYLTRANSFERASE"/>
    <property type="match status" value="1"/>
</dbReference>
<organism evidence="4 5">
    <name type="scientific">Fodinicola feengrottensis</name>
    <dbReference type="NCBI Taxonomy" id="435914"/>
    <lineage>
        <taxon>Bacteria</taxon>
        <taxon>Bacillati</taxon>
        <taxon>Actinomycetota</taxon>
        <taxon>Actinomycetes</taxon>
        <taxon>Mycobacteriales</taxon>
        <taxon>Fodinicola</taxon>
    </lineage>
</organism>
<feature type="domain" description="Phospholipid/glycerol acyltransferase" evidence="3">
    <location>
        <begin position="40"/>
        <end position="158"/>
    </location>
</feature>
<dbReference type="CDD" id="cd07989">
    <property type="entry name" value="LPLAT_AGPAT-like"/>
    <property type="match status" value="1"/>
</dbReference>
<evidence type="ECO:0000259" key="3">
    <source>
        <dbReference type="SMART" id="SM00563"/>
    </source>
</evidence>
<comment type="caution">
    <text evidence="4">The sequence shown here is derived from an EMBL/GenBank/DDBJ whole genome shotgun (WGS) entry which is preliminary data.</text>
</comment>
<dbReference type="EMBL" id="BAAANY010000010">
    <property type="protein sequence ID" value="GAA1682740.1"/>
    <property type="molecule type" value="Genomic_DNA"/>
</dbReference>